<evidence type="ECO:0000256" key="4">
    <source>
        <dbReference type="PROSITE-ProRule" id="PRU00284"/>
    </source>
</evidence>
<dbReference type="PANTHER" id="PTHR32089">
    <property type="entry name" value="METHYL-ACCEPTING CHEMOTAXIS PROTEIN MCPB"/>
    <property type="match status" value="1"/>
</dbReference>
<dbReference type="InterPro" id="IPR003660">
    <property type="entry name" value="HAMP_dom"/>
</dbReference>
<dbReference type="RefSeq" id="WP_072840181.1">
    <property type="nucleotide sequence ID" value="NZ_FQVF01000011.1"/>
</dbReference>
<keyword evidence="6" id="KW-0812">Transmembrane</keyword>
<feature type="domain" description="Methyl-accepting transducer" evidence="7">
    <location>
        <begin position="385"/>
        <end position="621"/>
    </location>
</feature>
<dbReference type="FunFam" id="1.10.287.950:FF:000001">
    <property type="entry name" value="Methyl-accepting chemotaxis sensory transducer"/>
    <property type="match status" value="1"/>
</dbReference>
<accession>A0A1M5EJK9</accession>
<reference evidence="10" key="1">
    <citation type="submission" date="2016-11" db="EMBL/GenBank/DDBJ databases">
        <authorList>
            <person name="Varghese N."/>
            <person name="Submissions S."/>
        </authorList>
    </citation>
    <scope>NUCLEOTIDE SEQUENCE [LARGE SCALE GENOMIC DNA]</scope>
    <source>
        <strain evidence="10">DSM 16579</strain>
    </source>
</reference>
<dbReference type="Pfam" id="PF00672">
    <property type="entry name" value="HAMP"/>
    <property type="match status" value="1"/>
</dbReference>
<dbReference type="InterPro" id="IPR004090">
    <property type="entry name" value="Chemotax_Me-accpt_rcpt"/>
</dbReference>
<evidence type="ECO:0000256" key="6">
    <source>
        <dbReference type="SAM" id="Phobius"/>
    </source>
</evidence>
<feature type="coiled-coil region" evidence="5">
    <location>
        <begin position="453"/>
        <end position="483"/>
    </location>
</feature>
<dbReference type="SUPFAM" id="SSF58104">
    <property type="entry name" value="Methyl-accepting chemotaxis protein (MCP) signaling domain"/>
    <property type="match status" value="1"/>
</dbReference>
<dbReference type="GO" id="GO:0004888">
    <property type="term" value="F:transmembrane signaling receptor activity"/>
    <property type="evidence" value="ECO:0007669"/>
    <property type="project" value="InterPro"/>
</dbReference>
<dbReference type="PANTHER" id="PTHR32089:SF112">
    <property type="entry name" value="LYSOZYME-LIKE PROTEIN-RELATED"/>
    <property type="match status" value="1"/>
</dbReference>
<feature type="domain" description="HAMP" evidence="8">
    <location>
        <begin position="328"/>
        <end position="380"/>
    </location>
</feature>
<protein>
    <submittedName>
        <fullName evidence="9">Methyl-accepting chemotaxis protein</fullName>
    </submittedName>
</protein>
<comment type="similarity">
    <text evidence="3">Belongs to the methyl-accepting chemotaxis (MCP) protein family.</text>
</comment>
<name>A0A1M5EJK9_9GAMM</name>
<dbReference type="GO" id="GO:0016020">
    <property type="term" value="C:membrane"/>
    <property type="evidence" value="ECO:0007669"/>
    <property type="project" value="UniProtKB-SubCell"/>
</dbReference>
<dbReference type="PROSITE" id="PS50111">
    <property type="entry name" value="CHEMOTAXIS_TRANSDUC_2"/>
    <property type="match status" value="1"/>
</dbReference>
<dbReference type="CDD" id="cd06225">
    <property type="entry name" value="HAMP"/>
    <property type="match status" value="1"/>
</dbReference>
<dbReference type="CDD" id="cd11386">
    <property type="entry name" value="MCP_signal"/>
    <property type="match status" value="1"/>
</dbReference>
<evidence type="ECO:0000313" key="9">
    <source>
        <dbReference type="EMBL" id="SHF79483.1"/>
    </source>
</evidence>
<organism evidence="9 10">
    <name type="scientific">Marinomonas polaris DSM 16579</name>
    <dbReference type="NCBI Taxonomy" id="1122206"/>
    <lineage>
        <taxon>Bacteria</taxon>
        <taxon>Pseudomonadati</taxon>
        <taxon>Pseudomonadota</taxon>
        <taxon>Gammaproteobacteria</taxon>
        <taxon>Oceanospirillales</taxon>
        <taxon>Oceanospirillaceae</taxon>
        <taxon>Marinomonas</taxon>
    </lineage>
</organism>
<dbReference type="SMART" id="SM00304">
    <property type="entry name" value="HAMP"/>
    <property type="match status" value="1"/>
</dbReference>
<keyword evidence="6" id="KW-0472">Membrane</keyword>
<dbReference type="GO" id="GO:0007165">
    <property type="term" value="P:signal transduction"/>
    <property type="evidence" value="ECO:0007669"/>
    <property type="project" value="UniProtKB-KW"/>
</dbReference>
<feature type="transmembrane region" description="Helical" evidence="6">
    <location>
        <begin position="306"/>
        <end position="326"/>
    </location>
</feature>
<evidence type="ECO:0000256" key="1">
    <source>
        <dbReference type="ARBA" id="ARBA00004370"/>
    </source>
</evidence>
<evidence type="ECO:0000256" key="2">
    <source>
        <dbReference type="ARBA" id="ARBA00023224"/>
    </source>
</evidence>
<dbReference type="GO" id="GO:0006935">
    <property type="term" value="P:chemotaxis"/>
    <property type="evidence" value="ECO:0007669"/>
    <property type="project" value="InterPro"/>
</dbReference>
<keyword evidence="10" id="KW-1185">Reference proteome</keyword>
<comment type="subcellular location">
    <subcellularLocation>
        <location evidence="1">Membrane</location>
    </subcellularLocation>
</comment>
<keyword evidence="6" id="KW-1133">Transmembrane helix</keyword>
<dbReference type="Pfam" id="PF00015">
    <property type="entry name" value="MCPsignal"/>
    <property type="match status" value="1"/>
</dbReference>
<dbReference type="STRING" id="1122206.SAMN02745753_02663"/>
<dbReference type="PROSITE" id="PS50885">
    <property type="entry name" value="HAMP"/>
    <property type="match status" value="1"/>
</dbReference>
<dbReference type="InterPro" id="IPR004089">
    <property type="entry name" value="MCPsignal_dom"/>
</dbReference>
<dbReference type="AlphaFoldDB" id="A0A1M5EJK9"/>
<dbReference type="Gene3D" id="1.10.287.950">
    <property type="entry name" value="Methyl-accepting chemotaxis protein"/>
    <property type="match status" value="1"/>
</dbReference>
<evidence type="ECO:0000256" key="5">
    <source>
        <dbReference type="SAM" id="Coils"/>
    </source>
</evidence>
<dbReference type="SMART" id="SM00283">
    <property type="entry name" value="MA"/>
    <property type="match status" value="1"/>
</dbReference>
<keyword evidence="2 4" id="KW-0807">Transducer</keyword>
<gene>
    <name evidence="9" type="ORF">SAMN02745753_02663</name>
</gene>
<keyword evidence="5" id="KW-0175">Coiled coil</keyword>
<proteinExistence type="inferred from homology"/>
<evidence type="ECO:0000259" key="7">
    <source>
        <dbReference type="PROSITE" id="PS50111"/>
    </source>
</evidence>
<dbReference type="Gene3D" id="6.10.340.10">
    <property type="match status" value="1"/>
</dbReference>
<evidence type="ECO:0000256" key="3">
    <source>
        <dbReference type="ARBA" id="ARBA00029447"/>
    </source>
</evidence>
<sequence>MSLSVIQRILFGFSILLLLLLMIAASGFVGINKIEDRLNVVTGKVANISSTSNALKEDVSFANAAVLQYLLSKTPDSLEDLSARFLKHKQEFSDVSEQLSAQLQGLPEMSQALESINAEVERFYGYTDVAFSNHKTMLELQAVVPDEKLDLKDAIAFATEDLGMLVTDGDTSEIQFAASYMHSQIESLQVTVNDYFDVRSLDKMQELRDAMASIISSLKDKQSYLNDDNINGLVSEIEASVMSSDGVVAKFYENARLVQESEVLAKQLSGSMEVVNTSVQQLLSKAALMGLNAKTEATDAAKLSTLIIEVVLVVSIVIAVLVALWVSRSIRLPLKEVMTVLGKISDGDFTQRSKVKTKDEFGELSAWVNGLVAKLQKVMSEIDQASNEVAESAGSNVRLAGDSKRLMSAQNERTSEVASSMSEMVSTVDQVAKSSEVILHQIQSVDQRAHQNREQMDTNIHKIEHLLEQIEESTTVVNELDEHSKSIDRILEVIQSIAEQTNLLALNAAIEAARAGEQGRGFAVVADEVRILATRTHSSTEEIQHVIAQLQQGVTKTVGSMEESRKSATSSVEEARTVGLSLIELQGSMAEIRDLSIQIATAAEEQSAVAQEIKQNVLEISEMSEQAALGSDQSEKDSEGLSKLASHQKHLLSQFKIV</sequence>
<evidence type="ECO:0000259" key="8">
    <source>
        <dbReference type="PROSITE" id="PS50885"/>
    </source>
</evidence>
<evidence type="ECO:0000313" key="10">
    <source>
        <dbReference type="Proteomes" id="UP000184517"/>
    </source>
</evidence>
<dbReference type="PRINTS" id="PR00260">
    <property type="entry name" value="CHEMTRNSDUCR"/>
</dbReference>
<dbReference type="OrthoDB" id="5693655at2"/>
<dbReference type="EMBL" id="FQVF01000011">
    <property type="protein sequence ID" value="SHF79483.1"/>
    <property type="molecule type" value="Genomic_DNA"/>
</dbReference>
<dbReference type="Proteomes" id="UP000184517">
    <property type="component" value="Unassembled WGS sequence"/>
</dbReference>